<dbReference type="EMBL" id="FOOG01000006">
    <property type="protein sequence ID" value="SFF70783.1"/>
    <property type="molecule type" value="Genomic_DNA"/>
</dbReference>
<organism evidence="4 5">
    <name type="scientific">Halobacillus alkaliphilus</name>
    <dbReference type="NCBI Taxonomy" id="396056"/>
    <lineage>
        <taxon>Bacteria</taxon>
        <taxon>Bacillati</taxon>
        <taxon>Bacillota</taxon>
        <taxon>Bacilli</taxon>
        <taxon>Bacillales</taxon>
        <taxon>Bacillaceae</taxon>
        <taxon>Halobacillus</taxon>
    </lineage>
</organism>
<evidence type="ECO:0000313" key="4">
    <source>
        <dbReference type="EMBL" id="SFF70783.1"/>
    </source>
</evidence>
<gene>
    <name evidence="4" type="ORF">SAMN05216353_10673</name>
</gene>
<keyword evidence="5" id="KW-1185">Reference proteome</keyword>
<name>A0A1I2KW36_9BACI</name>
<dbReference type="InterPro" id="IPR007597">
    <property type="entry name" value="CheC"/>
</dbReference>
<evidence type="ECO:0000256" key="1">
    <source>
        <dbReference type="ARBA" id="ARBA00022500"/>
    </source>
</evidence>
<dbReference type="CDD" id="cd17909">
    <property type="entry name" value="CheC_ClassI"/>
    <property type="match status" value="1"/>
</dbReference>
<dbReference type="SUPFAM" id="SSF103039">
    <property type="entry name" value="CheC-like"/>
    <property type="match status" value="1"/>
</dbReference>
<feature type="domain" description="CheC-like protein" evidence="3">
    <location>
        <begin position="25"/>
        <end position="59"/>
    </location>
</feature>
<dbReference type="Gene3D" id="3.40.1550.10">
    <property type="entry name" value="CheC-like"/>
    <property type="match status" value="1"/>
</dbReference>
<dbReference type="InterPro" id="IPR028976">
    <property type="entry name" value="CheC-like_sf"/>
</dbReference>
<protein>
    <submittedName>
        <fullName evidence="4">Chemotaxis protein CheC</fullName>
    </submittedName>
</protein>
<feature type="domain" description="CheC-like protein" evidence="3">
    <location>
        <begin position="128"/>
        <end position="162"/>
    </location>
</feature>
<keyword evidence="2" id="KW-0378">Hydrolase</keyword>
<reference evidence="5" key="1">
    <citation type="submission" date="2016-10" db="EMBL/GenBank/DDBJ databases">
        <authorList>
            <person name="Varghese N."/>
            <person name="Submissions S."/>
        </authorList>
    </citation>
    <scope>NUCLEOTIDE SEQUENCE [LARGE SCALE GENOMIC DNA]</scope>
    <source>
        <strain evidence="5">FP5</strain>
    </source>
</reference>
<evidence type="ECO:0000256" key="2">
    <source>
        <dbReference type="ARBA" id="ARBA00022801"/>
    </source>
</evidence>
<dbReference type="GO" id="GO:0016787">
    <property type="term" value="F:hydrolase activity"/>
    <property type="evidence" value="ECO:0007669"/>
    <property type="project" value="UniProtKB-KW"/>
</dbReference>
<accession>A0A1I2KW36</accession>
<evidence type="ECO:0000313" key="5">
    <source>
        <dbReference type="Proteomes" id="UP000198897"/>
    </source>
</evidence>
<dbReference type="Proteomes" id="UP000198897">
    <property type="component" value="Unassembled WGS sequence"/>
</dbReference>
<sequence>MKRHLTGKRLKYKSMTFIDRFSAVQLDVLKEVGNIGAGHAATALSYLLERKIGMFVPSVQLADFDEVVELSGSAEEVVVSVFLKIEGDAPGGMFFILSPPQAESFVRIMTGDASFTIHNPKSMGIGVSALKELGNILAGSYLTALSDLTQLTLYPSVPSLNIDMAGAILSFGLLELSLVSDQGIVIETCLTDPSNETKESVEGHFFLFPDPDSYDTLFKALGVSAYD</sequence>
<dbReference type="Pfam" id="PF04509">
    <property type="entry name" value="CheC"/>
    <property type="match status" value="2"/>
</dbReference>
<dbReference type="PANTHER" id="PTHR43693">
    <property type="entry name" value="PROTEIN PHOSPHATASE CHEZ"/>
    <property type="match status" value="1"/>
</dbReference>
<proteinExistence type="predicted"/>
<dbReference type="PANTHER" id="PTHR43693:SF1">
    <property type="entry name" value="PROTEIN PHOSPHATASE CHEZ"/>
    <property type="match status" value="1"/>
</dbReference>
<dbReference type="InterPro" id="IPR050992">
    <property type="entry name" value="CheZ_family_phosphatases"/>
</dbReference>
<dbReference type="AlphaFoldDB" id="A0A1I2KW36"/>
<dbReference type="GO" id="GO:0006935">
    <property type="term" value="P:chemotaxis"/>
    <property type="evidence" value="ECO:0007669"/>
    <property type="project" value="UniProtKB-KW"/>
</dbReference>
<evidence type="ECO:0000259" key="3">
    <source>
        <dbReference type="Pfam" id="PF04509"/>
    </source>
</evidence>
<keyword evidence="1" id="KW-0145">Chemotaxis</keyword>